<evidence type="ECO:0000313" key="2">
    <source>
        <dbReference type="Proteomes" id="UP000006695"/>
    </source>
</evidence>
<gene>
    <name evidence="1" type="ordered locus">Gura_0192</name>
</gene>
<keyword evidence="2" id="KW-1185">Reference proteome</keyword>
<protein>
    <submittedName>
        <fullName evidence="1">Uncharacterized protein</fullName>
    </submittedName>
</protein>
<dbReference type="SUPFAM" id="SSF52833">
    <property type="entry name" value="Thioredoxin-like"/>
    <property type="match status" value="1"/>
</dbReference>
<organism evidence="1 2">
    <name type="scientific">Geotalea uraniireducens (strain Rf4)</name>
    <name type="common">Geobacter uraniireducens</name>
    <dbReference type="NCBI Taxonomy" id="351605"/>
    <lineage>
        <taxon>Bacteria</taxon>
        <taxon>Pseudomonadati</taxon>
        <taxon>Thermodesulfobacteriota</taxon>
        <taxon>Desulfuromonadia</taxon>
        <taxon>Geobacterales</taxon>
        <taxon>Geobacteraceae</taxon>
        <taxon>Geotalea</taxon>
    </lineage>
</organism>
<name>A5GDC9_GEOUR</name>
<dbReference type="HOGENOM" id="CLU_124905_0_0_7"/>
<evidence type="ECO:0000313" key="1">
    <source>
        <dbReference type="EMBL" id="ABQ24408.1"/>
    </source>
</evidence>
<sequence length="150" mass="16977">MDAVTYPNAKVIDFIDRKIVPLRVPADAQPLSTEFKVMWTPTLVSLDYYGREHHRTVGFLPPDELVPSLLLGMGKTDFDTEQFNDAILHLDEILSSYSKSAAAPEAVYLRGVCRFKSSHDAKPLKEAYEKLASDYPDSEWVKRAQPYSLL</sequence>
<dbReference type="KEGG" id="gur:Gura_0192"/>
<accession>A5GDC9</accession>
<dbReference type="Proteomes" id="UP000006695">
    <property type="component" value="Chromosome"/>
</dbReference>
<dbReference type="RefSeq" id="WP_011937137.1">
    <property type="nucleotide sequence ID" value="NC_009483.1"/>
</dbReference>
<proteinExistence type="predicted"/>
<dbReference type="STRING" id="351605.Gura_0192"/>
<dbReference type="InterPro" id="IPR011990">
    <property type="entry name" value="TPR-like_helical_dom_sf"/>
</dbReference>
<dbReference type="EMBL" id="CP000698">
    <property type="protein sequence ID" value="ABQ24408.1"/>
    <property type="molecule type" value="Genomic_DNA"/>
</dbReference>
<dbReference type="AlphaFoldDB" id="A5GDC9"/>
<dbReference type="Gene3D" id="1.25.40.10">
    <property type="entry name" value="Tetratricopeptide repeat domain"/>
    <property type="match status" value="1"/>
</dbReference>
<reference evidence="1 2" key="1">
    <citation type="submission" date="2007-05" db="EMBL/GenBank/DDBJ databases">
        <title>Complete sequence of Geobacter uraniireducens Rf4.</title>
        <authorList>
            <consortium name="US DOE Joint Genome Institute"/>
            <person name="Copeland A."/>
            <person name="Lucas S."/>
            <person name="Lapidus A."/>
            <person name="Barry K."/>
            <person name="Detter J.C."/>
            <person name="Glavina del Rio T."/>
            <person name="Hammon N."/>
            <person name="Israni S."/>
            <person name="Dalin E."/>
            <person name="Tice H."/>
            <person name="Pitluck S."/>
            <person name="Chertkov O."/>
            <person name="Brettin T."/>
            <person name="Bruce D."/>
            <person name="Han C."/>
            <person name="Schmutz J."/>
            <person name="Larimer F."/>
            <person name="Land M."/>
            <person name="Hauser L."/>
            <person name="Kyrpides N."/>
            <person name="Mikhailova N."/>
            <person name="Shelobolina E."/>
            <person name="Aklujkar M."/>
            <person name="Lovley D."/>
            <person name="Richardson P."/>
        </authorList>
    </citation>
    <scope>NUCLEOTIDE SEQUENCE [LARGE SCALE GENOMIC DNA]</scope>
    <source>
        <strain evidence="1 2">Rf4</strain>
    </source>
</reference>
<dbReference type="InterPro" id="IPR036249">
    <property type="entry name" value="Thioredoxin-like_sf"/>
</dbReference>